<gene>
    <name evidence="1" type="ORF">TELCIR_25558</name>
</gene>
<reference evidence="1 2" key="1">
    <citation type="submission" date="2015-09" db="EMBL/GenBank/DDBJ databases">
        <title>Draft genome of the parasitic nematode Teladorsagia circumcincta isolate WARC Sus (inbred).</title>
        <authorList>
            <person name="Mitreva M."/>
        </authorList>
    </citation>
    <scope>NUCLEOTIDE SEQUENCE [LARGE SCALE GENOMIC DNA]</scope>
    <source>
        <strain evidence="1 2">S</strain>
    </source>
</reference>
<accession>A0A2G9T6E0</accession>
<dbReference type="OrthoDB" id="5774328at2759"/>
<feature type="non-terminal residue" evidence="1">
    <location>
        <position position="1"/>
    </location>
</feature>
<keyword evidence="2" id="KW-1185">Reference proteome</keyword>
<name>A0A2G9T6E0_TELCI</name>
<protein>
    <submittedName>
        <fullName evidence="1">Uncharacterized protein</fullName>
    </submittedName>
</protein>
<organism evidence="1 2">
    <name type="scientific">Teladorsagia circumcincta</name>
    <name type="common">Brown stomach worm</name>
    <name type="synonym">Ostertagia circumcincta</name>
    <dbReference type="NCBI Taxonomy" id="45464"/>
    <lineage>
        <taxon>Eukaryota</taxon>
        <taxon>Metazoa</taxon>
        <taxon>Ecdysozoa</taxon>
        <taxon>Nematoda</taxon>
        <taxon>Chromadorea</taxon>
        <taxon>Rhabditida</taxon>
        <taxon>Rhabditina</taxon>
        <taxon>Rhabditomorpha</taxon>
        <taxon>Strongyloidea</taxon>
        <taxon>Trichostrongylidae</taxon>
        <taxon>Teladorsagia</taxon>
    </lineage>
</organism>
<evidence type="ECO:0000313" key="1">
    <source>
        <dbReference type="EMBL" id="PIO53122.1"/>
    </source>
</evidence>
<evidence type="ECO:0000313" key="2">
    <source>
        <dbReference type="Proteomes" id="UP000230423"/>
    </source>
</evidence>
<dbReference type="EMBL" id="KZ418945">
    <property type="protein sequence ID" value="PIO53122.1"/>
    <property type="molecule type" value="Genomic_DNA"/>
</dbReference>
<dbReference type="AlphaFoldDB" id="A0A2G9T6E0"/>
<sequence>SFQAWSVTVRASNEDGSDLLDINDEDLLSLDADSIELFGVTNITVQGTRKLINQWLYGGRKISLVYYRHSEDYDAAELLRGIPHKGEVLPVVITRANTDEELKLTWDSSKFRCFTDEADTEGDDEFPDLL</sequence>
<dbReference type="Proteomes" id="UP000230423">
    <property type="component" value="Unassembled WGS sequence"/>
</dbReference>
<proteinExistence type="predicted"/>